<dbReference type="PANTHER" id="PTHR13779">
    <property type="entry name" value="WERNER HELICASE-INTERACTING PROTEIN 1 FAMILY MEMBER"/>
    <property type="match status" value="1"/>
</dbReference>
<dbReference type="InterPro" id="IPR008921">
    <property type="entry name" value="DNA_pol3_clamp-load_cplx_C"/>
</dbReference>
<reference evidence="8 9" key="1">
    <citation type="journal article" date="2022" name="BMC Microbiol.">
        <title>Whole genome sequencing of Moraxella bovis strains from North America reveals two genotypes with different genetic determinants.</title>
        <authorList>
            <person name="Wynn E.L."/>
            <person name="Hille M.M."/>
            <person name="Loy J.D."/>
            <person name="Schuller G."/>
            <person name="Kuhn K.L."/>
            <person name="Dickey A.M."/>
            <person name="Bono J.L."/>
            <person name="Clawson M.L."/>
        </authorList>
    </citation>
    <scope>NUCLEOTIDE SEQUENCE [LARGE SCALE GENOMIC DNA]</scope>
    <source>
        <strain evidence="8 9">SAM57978</strain>
    </source>
</reference>
<dbReference type="CDD" id="cd18139">
    <property type="entry name" value="HLD_clamp_RarA"/>
    <property type="match status" value="1"/>
</dbReference>
<dbReference type="GO" id="GO:0008047">
    <property type="term" value="F:enzyme activator activity"/>
    <property type="evidence" value="ECO:0007669"/>
    <property type="project" value="TreeGrafter"/>
</dbReference>
<dbReference type="PANTHER" id="PTHR13779:SF7">
    <property type="entry name" value="ATPASE WRNIP1"/>
    <property type="match status" value="1"/>
</dbReference>
<dbReference type="GO" id="GO:0005524">
    <property type="term" value="F:ATP binding"/>
    <property type="evidence" value="ECO:0007669"/>
    <property type="project" value="UniProtKB-KW"/>
</dbReference>
<dbReference type="InterPro" id="IPR027417">
    <property type="entry name" value="P-loop_NTPase"/>
</dbReference>
<dbReference type="Gene3D" id="1.20.272.10">
    <property type="match status" value="1"/>
</dbReference>
<dbReference type="InterPro" id="IPR003959">
    <property type="entry name" value="ATPase_AAA_core"/>
</dbReference>
<dbReference type="InterPro" id="IPR003593">
    <property type="entry name" value="AAA+_ATPase"/>
</dbReference>
<dbReference type="RefSeq" id="WP_264675983.1">
    <property type="nucleotide sequence ID" value="NZ_CP087765.1"/>
</dbReference>
<dbReference type="FunFam" id="1.20.272.10:FF:000001">
    <property type="entry name" value="Putative AAA family ATPase"/>
    <property type="match status" value="1"/>
</dbReference>
<dbReference type="GO" id="GO:0006261">
    <property type="term" value="P:DNA-templated DNA replication"/>
    <property type="evidence" value="ECO:0007669"/>
    <property type="project" value="TreeGrafter"/>
</dbReference>
<feature type="domain" description="AAA+ ATPase" evidence="7">
    <location>
        <begin position="40"/>
        <end position="154"/>
    </location>
</feature>
<evidence type="ECO:0000256" key="4">
    <source>
        <dbReference type="ARBA" id="ARBA00022705"/>
    </source>
</evidence>
<evidence type="ECO:0000313" key="9">
    <source>
        <dbReference type="Proteomes" id="UP001163283"/>
    </source>
</evidence>
<protein>
    <recommendedName>
        <fullName evidence="3">Replication-associated recombination protein A</fullName>
    </recommendedName>
</protein>
<sequence length="419" mass="46218">MATSIPLAERIRPKALSDIIGQSHLLGENAPIAKMVAEGYLPSMILHGNAGIGKTTLASLLAKSVGREFRPLSAINSSVKELREILTPSDGLFATPPVVFVDEIHRFNKAQQDALLGAVESGQITLIGATTENPSFSVNNALLSRCQVYKLEPLSDNEIFQIIKRAITIDEQLKKLPIVLNDISPIYGLAQGDARRALNLLELAIYAYQGEPIIIDFDSISKVAGQTLVRYDKDGDMHYDIISAFIKSVRGSDPDASIYWLARMLVAGEDPAFIARRLVILASEDIGLANPNALLLADTALRSVKEIGMPEARIILGQVAIYLATSPKSNESYKAINKALEFAKTDNSPVPLHLRNGVTTLMKSQGYGVDYIYPHDYPNHYYPQNYLPDNLIGMQFYYFGDNQKEQSSFNFIKWLKSQS</sequence>
<dbReference type="InterPro" id="IPR032423">
    <property type="entry name" value="AAA_assoc_2"/>
</dbReference>
<evidence type="ECO:0000256" key="1">
    <source>
        <dbReference type="ARBA" id="ARBA00002393"/>
    </source>
</evidence>
<dbReference type="Pfam" id="PF00004">
    <property type="entry name" value="AAA"/>
    <property type="match status" value="1"/>
</dbReference>
<evidence type="ECO:0000256" key="5">
    <source>
        <dbReference type="ARBA" id="ARBA00022741"/>
    </source>
</evidence>
<dbReference type="Gene3D" id="3.40.50.300">
    <property type="entry name" value="P-loop containing nucleotide triphosphate hydrolases"/>
    <property type="match status" value="1"/>
</dbReference>
<evidence type="ECO:0000259" key="7">
    <source>
        <dbReference type="SMART" id="SM00382"/>
    </source>
</evidence>
<dbReference type="Gene3D" id="1.10.3710.10">
    <property type="entry name" value="DNA polymerase III clamp loader subunits, C-terminal domain"/>
    <property type="match status" value="1"/>
</dbReference>
<gene>
    <name evidence="8" type="ORF">LP129_02600</name>
</gene>
<dbReference type="FunFam" id="3.40.50.300:FF:000137">
    <property type="entry name" value="Replication-associated recombination protein A"/>
    <property type="match status" value="1"/>
</dbReference>
<dbReference type="CDD" id="cd00009">
    <property type="entry name" value="AAA"/>
    <property type="match status" value="1"/>
</dbReference>
<name>A0AAX3EVN9_MORBO</name>
<keyword evidence="5" id="KW-0547">Nucleotide-binding</keyword>
<keyword evidence="4" id="KW-0235">DNA replication</keyword>
<keyword evidence="6" id="KW-0067">ATP-binding</keyword>
<dbReference type="EMBL" id="CP087781">
    <property type="protein sequence ID" value="UZA52070.1"/>
    <property type="molecule type" value="Genomic_DNA"/>
</dbReference>
<comment type="similarity">
    <text evidence="2">Belongs to the AAA ATPase family. RarA/MGS1/WRNIP1 subfamily.</text>
</comment>
<proteinExistence type="inferred from homology"/>
<dbReference type="Pfam" id="PF16193">
    <property type="entry name" value="AAA_assoc_2"/>
    <property type="match status" value="1"/>
</dbReference>
<evidence type="ECO:0000256" key="3">
    <source>
        <dbReference type="ARBA" id="ARBA00020776"/>
    </source>
</evidence>
<evidence type="ECO:0000256" key="6">
    <source>
        <dbReference type="ARBA" id="ARBA00022840"/>
    </source>
</evidence>
<comment type="function">
    <text evidence="1">DNA-dependent ATPase that plays important roles in cellular responses to stalled DNA replication processes.</text>
</comment>
<evidence type="ECO:0000256" key="2">
    <source>
        <dbReference type="ARBA" id="ARBA00008959"/>
    </source>
</evidence>
<dbReference type="GO" id="GO:0017116">
    <property type="term" value="F:single-stranded DNA helicase activity"/>
    <property type="evidence" value="ECO:0007669"/>
    <property type="project" value="TreeGrafter"/>
</dbReference>
<dbReference type="Pfam" id="PF12002">
    <property type="entry name" value="MgsA_C"/>
    <property type="match status" value="1"/>
</dbReference>
<evidence type="ECO:0000313" key="8">
    <source>
        <dbReference type="EMBL" id="UZA52070.1"/>
    </source>
</evidence>
<dbReference type="GO" id="GO:0003677">
    <property type="term" value="F:DNA binding"/>
    <property type="evidence" value="ECO:0007669"/>
    <property type="project" value="InterPro"/>
</dbReference>
<dbReference type="SMART" id="SM00382">
    <property type="entry name" value="AAA"/>
    <property type="match status" value="1"/>
</dbReference>
<dbReference type="SUPFAM" id="SSF52540">
    <property type="entry name" value="P-loop containing nucleoside triphosphate hydrolases"/>
    <property type="match status" value="1"/>
</dbReference>
<dbReference type="AlphaFoldDB" id="A0AAX3EVN9"/>
<dbReference type="Proteomes" id="UP001163283">
    <property type="component" value="Chromosome"/>
</dbReference>
<dbReference type="GO" id="GO:0000731">
    <property type="term" value="P:DNA synthesis involved in DNA repair"/>
    <property type="evidence" value="ECO:0007669"/>
    <property type="project" value="TreeGrafter"/>
</dbReference>
<accession>A0AAX3EVN9</accession>
<organism evidence="8 9">
    <name type="scientific">Moraxella bovis</name>
    <dbReference type="NCBI Taxonomy" id="476"/>
    <lineage>
        <taxon>Bacteria</taxon>
        <taxon>Pseudomonadati</taxon>
        <taxon>Pseudomonadota</taxon>
        <taxon>Gammaproteobacteria</taxon>
        <taxon>Moraxellales</taxon>
        <taxon>Moraxellaceae</taxon>
        <taxon>Moraxella</taxon>
    </lineage>
</organism>
<dbReference type="InterPro" id="IPR021886">
    <property type="entry name" value="MgsA_C"/>
</dbReference>
<dbReference type="SUPFAM" id="SSF48019">
    <property type="entry name" value="post-AAA+ oligomerization domain-like"/>
    <property type="match status" value="1"/>
</dbReference>
<dbReference type="GO" id="GO:0016887">
    <property type="term" value="F:ATP hydrolysis activity"/>
    <property type="evidence" value="ECO:0007669"/>
    <property type="project" value="InterPro"/>
</dbReference>
<dbReference type="Gene3D" id="1.10.8.60">
    <property type="match status" value="1"/>
</dbReference>
<dbReference type="GeneID" id="77187649"/>
<dbReference type="InterPro" id="IPR051314">
    <property type="entry name" value="AAA_ATPase_RarA/MGS1/WRNIP1"/>
</dbReference>